<dbReference type="Proteomes" id="UP000001374">
    <property type="component" value="Chromosome"/>
</dbReference>
<dbReference type="EMBL" id="CP001581">
    <property type="protein sequence ID" value="ACO86717.1"/>
    <property type="molecule type" value="Genomic_DNA"/>
</dbReference>
<dbReference type="HOGENOM" id="CLU_3342118_0_0_9"/>
<evidence type="ECO:0000313" key="2">
    <source>
        <dbReference type="EMBL" id="ACO86717.1"/>
    </source>
</evidence>
<keyword evidence="1" id="KW-1133">Transmembrane helix</keyword>
<reference evidence="2 3" key="1">
    <citation type="submission" date="2008-10" db="EMBL/GenBank/DDBJ databases">
        <title>Genome sequence of Clostridium botulinum A2 Kyoto.</title>
        <authorList>
            <person name="Shrivastava S."/>
            <person name="Brinkac L.M."/>
            <person name="Brown J.L."/>
            <person name="Bruce D."/>
            <person name="Detter C.C."/>
            <person name="Johnson E.A."/>
            <person name="Munk C.A."/>
            <person name="Smith L.A."/>
            <person name="Smith T.J."/>
            <person name="Sutton G."/>
            <person name="Brettin T.S."/>
        </authorList>
    </citation>
    <scope>NUCLEOTIDE SEQUENCE [LARGE SCALE GENOMIC DNA]</scope>
    <source>
        <strain evidence="3">Kyoto / Type A2</strain>
    </source>
</reference>
<keyword evidence="1" id="KW-0812">Transmembrane</keyword>
<keyword evidence="1" id="KW-0472">Membrane</keyword>
<sequence length="37" mass="4126">MRDLIKDIPSFLLGASMVGFPVGYVVGGYLSKKFYKK</sequence>
<protein>
    <submittedName>
        <fullName evidence="2">Uncharacterized protein</fullName>
    </submittedName>
</protein>
<name>C1FM97_CLOBJ</name>
<evidence type="ECO:0000256" key="1">
    <source>
        <dbReference type="SAM" id="Phobius"/>
    </source>
</evidence>
<accession>C1FM97</accession>
<gene>
    <name evidence="2" type="ordered locus">CLM_1642</name>
</gene>
<dbReference type="KEGG" id="cby:CLM_1642"/>
<dbReference type="AlphaFoldDB" id="C1FM97"/>
<feature type="transmembrane region" description="Helical" evidence="1">
    <location>
        <begin position="12"/>
        <end position="31"/>
    </location>
</feature>
<organism evidence="2 3">
    <name type="scientific">Clostridium botulinum (strain Kyoto / Type A2)</name>
    <dbReference type="NCBI Taxonomy" id="536232"/>
    <lineage>
        <taxon>Bacteria</taxon>
        <taxon>Bacillati</taxon>
        <taxon>Bacillota</taxon>
        <taxon>Clostridia</taxon>
        <taxon>Eubacteriales</taxon>
        <taxon>Clostridiaceae</taxon>
        <taxon>Clostridium</taxon>
    </lineage>
</organism>
<proteinExistence type="predicted"/>
<evidence type="ECO:0000313" key="3">
    <source>
        <dbReference type="Proteomes" id="UP000001374"/>
    </source>
</evidence>